<dbReference type="Proteomes" id="UP000093925">
    <property type="component" value="Unassembled WGS sequence"/>
</dbReference>
<proteinExistence type="predicted"/>
<organism evidence="1 2">
    <name type="scientific">Mycobacterium asiaticum</name>
    <dbReference type="NCBI Taxonomy" id="1790"/>
    <lineage>
        <taxon>Bacteria</taxon>
        <taxon>Bacillati</taxon>
        <taxon>Actinomycetota</taxon>
        <taxon>Actinomycetes</taxon>
        <taxon>Mycobacteriales</taxon>
        <taxon>Mycobacteriaceae</taxon>
        <taxon>Mycobacterium</taxon>
    </lineage>
</organism>
<accession>A0A1A3KHY4</accession>
<dbReference type="AlphaFoldDB" id="A0A1A3KHY4"/>
<comment type="caution">
    <text evidence="1">The sequence shown here is derived from an EMBL/GenBank/DDBJ whole genome shotgun (WGS) entry which is preliminary data.</text>
</comment>
<name>A0A1A3KHY4_MYCAS</name>
<gene>
    <name evidence="1" type="ORF">A5640_17095</name>
</gene>
<evidence type="ECO:0000313" key="1">
    <source>
        <dbReference type="EMBL" id="OBJ83591.1"/>
    </source>
</evidence>
<reference evidence="1 2" key="1">
    <citation type="submission" date="2016-06" db="EMBL/GenBank/DDBJ databases">
        <authorList>
            <person name="Kjaerup R.B."/>
            <person name="Dalgaard T.S."/>
            <person name="Juul-Madsen H.R."/>
        </authorList>
    </citation>
    <scope>NUCLEOTIDE SEQUENCE [LARGE SCALE GENOMIC DNA]</scope>
    <source>
        <strain evidence="1 2">1276495.2</strain>
    </source>
</reference>
<evidence type="ECO:0000313" key="2">
    <source>
        <dbReference type="Proteomes" id="UP000093925"/>
    </source>
</evidence>
<sequence>MFATPDLSAGPNRDCDSPVWPCVAIRHDVGFVVAVPRRAVVVAGADKPQRPVHMALGAAAPGCPVGCVGRFATTGCGTAHVRGVASAKMRAVTAGSSYDFS</sequence>
<dbReference type="EMBL" id="LZLM01000090">
    <property type="protein sequence ID" value="OBJ83591.1"/>
    <property type="molecule type" value="Genomic_DNA"/>
</dbReference>
<protein>
    <submittedName>
        <fullName evidence="1">Uncharacterized protein</fullName>
    </submittedName>
</protein>